<dbReference type="Proteomes" id="UP000594464">
    <property type="component" value="Chromosome"/>
</dbReference>
<dbReference type="EMBL" id="CP048620">
    <property type="protein sequence ID" value="QPJ65283.1"/>
    <property type="molecule type" value="Genomic_DNA"/>
</dbReference>
<dbReference type="KEGG" id="nva:G3M78_07735"/>
<evidence type="ECO:0000313" key="1">
    <source>
        <dbReference type="EMBL" id="QPJ65283.1"/>
    </source>
</evidence>
<accession>A0A7T0G3F6</accession>
<proteinExistence type="predicted"/>
<sequence>MKITLLPGGITEAVGESFGELSLKMKDEKYHYQYASPECESEERDGGTTLLKEILLCLELACPVQVVCLYRKNYAVKPIWYGLKLNWGFEH</sequence>
<dbReference type="AlphaFoldDB" id="A0A7T0G3F6"/>
<evidence type="ECO:0000313" key="2">
    <source>
        <dbReference type="Proteomes" id="UP000594464"/>
    </source>
</evidence>
<name>A0A7T0G3F6_9BACT</name>
<gene>
    <name evidence="1" type="ORF">G3M78_07735</name>
</gene>
<protein>
    <submittedName>
        <fullName evidence="1">Uncharacterized protein</fullName>
    </submittedName>
</protein>
<organism evidence="1 2">
    <name type="scientific">Candidatus Nitrohelix vancouverensis</name>
    <dbReference type="NCBI Taxonomy" id="2705534"/>
    <lineage>
        <taxon>Bacteria</taxon>
        <taxon>Pseudomonadati</taxon>
        <taxon>Nitrospinota/Tectimicrobiota group</taxon>
        <taxon>Nitrospinota</taxon>
        <taxon>Nitrospinia</taxon>
        <taxon>Nitrospinales</taxon>
        <taxon>Nitrospinaceae</taxon>
        <taxon>Candidatus Nitrohelix</taxon>
    </lineage>
</organism>
<reference evidence="2" key="1">
    <citation type="submission" date="2020-02" db="EMBL/GenBank/DDBJ databases">
        <title>Genomic and physiological characterization of two novel Nitrospinaceae genera.</title>
        <authorList>
            <person name="Mueller A.J."/>
            <person name="Jung M.-Y."/>
            <person name="Strachan C.R."/>
            <person name="Herbold C.W."/>
            <person name="Kirkegaard R.H."/>
            <person name="Daims H."/>
        </authorList>
    </citation>
    <scope>NUCLEOTIDE SEQUENCE [LARGE SCALE GENOMIC DNA]</scope>
</reference>